<dbReference type="EMBL" id="BK015792">
    <property type="protein sequence ID" value="DAE25112.1"/>
    <property type="molecule type" value="Genomic_DNA"/>
</dbReference>
<organism evidence="1">
    <name type="scientific">Siphoviridae sp. ct4Am4</name>
    <dbReference type="NCBI Taxonomy" id="2826287"/>
    <lineage>
        <taxon>Viruses</taxon>
        <taxon>Duplodnaviria</taxon>
        <taxon>Heunggongvirae</taxon>
        <taxon>Uroviricota</taxon>
        <taxon>Caudoviricetes</taxon>
    </lineage>
</organism>
<protein>
    <submittedName>
        <fullName evidence="1">Uncharacterized protein</fullName>
    </submittedName>
</protein>
<reference evidence="1" key="1">
    <citation type="journal article" date="2021" name="Proc. Natl. Acad. Sci. U.S.A.">
        <title>A Catalog of Tens of Thousands of Viruses from Human Metagenomes Reveals Hidden Associations with Chronic Diseases.</title>
        <authorList>
            <person name="Tisza M.J."/>
            <person name="Buck C.B."/>
        </authorList>
    </citation>
    <scope>NUCLEOTIDE SEQUENCE</scope>
    <source>
        <strain evidence="1">Ct4Am4</strain>
    </source>
</reference>
<proteinExistence type="predicted"/>
<sequence length="117" mass="13593">MKYYIECTVNKKDPLTGRTIETDVDLSLPYLVDVEPSRMNDEWAKARLISEYWADFDPATPAPRMWWETDSGKDENNDYYTLIVYTAADDGEPDFDNMVAGASMDACEIWEEKKHEH</sequence>
<evidence type="ECO:0000313" key="1">
    <source>
        <dbReference type="EMBL" id="DAE25112.1"/>
    </source>
</evidence>
<accession>A0A8S5R184</accession>
<name>A0A8S5R184_9CAUD</name>